<dbReference type="RefSeq" id="WP_150416815.1">
    <property type="nucleotide sequence ID" value="NZ_VYQF01000011.1"/>
</dbReference>
<name>A0A5J5ICG8_9BACT</name>
<protein>
    <submittedName>
        <fullName evidence="1">Uncharacterized protein</fullName>
    </submittedName>
</protein>
<proteinExistence type="predicted"/>
<organism evidence="1 2">
    <name type="scientific">Ginsengibacter hankyongi</name>
    <dbReference type="NCBI Taxonomy" id="2607284"/>
    <lineage>
        <taxon>Bacteria</taxon>
        <taxon>Pseudomonadati</taxon>
        <taxon>Bacteroidota</taxon>
        <taxon>Chitinophagia</taxon>
        <taxon>Chitinophagales</taxon>
        <taxon>Chitinophagaceae</taxon>
        <taxon>Ginsengibacter</taxon>
    </lineage>
</organism>
<reference evidence="1 2" key="1">
    <citation type="submission" date="2019-09" db="EMBL/GenBank/DDBJ databases">
        <title>Draft genome sequence of Ginsengibacter sp. BR5-29.</title>
        <authorList>
            <person name="Im W.-T."/>
        </authorList>
    </citation>
    <scope>NUCLEOTIDE SEQUENCE [LARGE SCALE GENOMIC DNA]</scope>
    <source>
        <strain evidence="1 2">BR5-29</strain>
    </source>
</reference>
<dbReference type="Proteomes" id="UP000326903">
    <property type="component" value="Unassembled WGS sequence"/>
</dbReference>
<accession>A0A5J5ICG8</accession>
<sequence>MHLEINDNTSFREIQETFSNYYPYLKIDFFHKPHKKYEASSEADRLDPNSLVGDIKLSHVSGLLEIQPYYRIADVEKEFIQRFGLSVQILRKEKDKWEQTTGMDDFTLKEVNEFGRSSSDELIISDYEEKFTENEDKPETLL</sequence>
<evidence type="ECO:0000313" key="2">
    <source>
        <dbReference type="Proteomes" id="UP000326903"/>
    </source>
</evidence>
<dbReference type="AlphaFoldDB" id="A0A5J5ICG8"/>
<dbReference type="EMBL" id="VYQF01000011">
    <property type="protein sequence ID" value="KAA9035659.1"/>
    <property type="molecule type" value="Genomic_DNA"/>
</dbReference>
<evidence type="ECO:0000313" key="1">
    <source>
        <dbReference type="EMBL" id="KAA9035659.1"/>
    </source>
</evidence>
<keyword evidence="2" id="KW-1185">Reference proteome</keyword>
<gene>
    <name evidence="1" type="ORF">FW778_20765</name>
</gene>
<comment type="caution">
    <text evidence="1">The sequence shown here is derived from an EMBL/GenBank/DDBJ whole genome shotgun (WGS) entry which is preliminary data.</text>
</comment>